<dbReference type="Proteomes" id="UP000264960">
    <property type="component" value="Chromosome"/>
</dbReference>
<dbReference type="Gene3D" id="2.60.120.860">
    <property type="match status" value="1"/>
</dbReference>
<evidence type="ECO:0000313" key="3">
    <source>
        <dbReference type="EMBL" id="AVM23278.1"/>
    </source>
</evidence>
<accession>A0AAD0MKT0</accession>
<dbReference type="Pfam" id="PF22768">
    <property type="entry name" value="SPP1_Dit"/>
    <property type="match status" value="1"/>
</dbReference>
<name>A0AAD0MKT0_BACPU</name>
<evidence type="ECO:0000259" key="1">
    <source>
        <dbReference type="Pfam" id="PF05709"/>
    </source>
</evidence>
<dbReference type="InterPro" id="IPR006520">
    <property type="entry name" value="Dit_BPSPP_N"/>
</dbReference>
<feature type="domain" description="Siphovirus-type tail component RIFT-related" evidence="1">
    <location>
        <begin position="45"/>
        <end position="132"/>
    </location>
</feature>
<sequence>MINYQKLVPNEWKITFNGIDISQYFYLKETPSGRGVVGREVKIDTIGNRAGGFLRGTRLPVRVITLEVLFAFSTEKELKKKQEELNYILHTDEEKPLVFFDEPDRTYNAIFESLTEGETKGGLQHATLTFLCSDPKKYGTAAAYELGKGVQTFTNPSLAAIEPQIECIFTAAATSYEVALLHSDESVNKVIKVVHNFIEGDTLIIDIAKRKVLNNGKAIMNGLQIQSEFFSFPAQKPVKLKFSHNSSIKFKEAYL</sequence>
<evidence type="ECO:0000259" key="2">
    <source>
        <dbReference type="Pfam" id="PF22768"/>
    </source>
</evidence>
<dbReference type="Gene3D" id="2.40.30.200">
    <property type="match status" value="1"/>
</dbReference>
<proteinExistence type="predicted"/>
<dbReference type="InterPro" id="IPR008841">
    <property type="entry name" value="Siphovirus-type_tail_N"/>
</dbReference>
<feature type="domain" description="Siphovirus-type tail component C-terminal" evidence="2">
    <location>
        <begin position="160"/>
        <end position="254"/>
    </location>
</feature>
<organism evidence="3 4">
    <name type="scientific">Bacillus pumilus</name>
    <name type="common">Bacillus mesentericus</name>
    <dbReference type="NCBI Taxonomy" id="1408"/>
    <lineage>
        <taxon>Bacteria</taxon>
        <taxon>Bacillati</taxon>
        <taxon>Bacillota</taxon>
        <taxon>Bacilli</taxon>
        <taxon>Bacillales</taxon>
        <taxon>Bacillaceae</taxon>
        <taxon>Bacillus</taxon>
    </lineage>
</organism>
<reference evidence="3 4" key="1">
    <citation type="submission" date="2018-02" db="EMBL/GenBank/DDBJ databases">
        <title>The complete genome of two Bacillus pumilus strains from Cuatro Cienegas, Coahuila, Mexico.</title>
        <authorList>
            <person name="Zarza E."/>
            <person name="Alcaraz L.D."/>
            <person name="Aguilar-Salinas B."/>
            <person name="Islas A."/>
            <person name="Olmedo-Alvarez G."/>
        </authorList>
    </citation>
    <scope>NUCLEOTIDE SEQUENCE [LARGE SCALE GENOMIC DNA]</scope>
    <source>
        <strain evidence="3 4">145</strain>
    </source>
</reference>
<protein>
    <submittedName>
        <fullName evidence="3">Phage tail protein</fullName>
    </submittedName>
</protein>
<dbReference type="InterPro" id="IPR054738">
    <property type="entry name" value="Siphovirus-type_tail_C"/>
</dbReference>
<dbReference type="NCBIfam" id="TIGR01633">
    <property type="entry name" value="phi3626_gp14_N"/>
    <property type="match status" value="1"/>
</dbReference>
<dbReference type="Pfam" id="PF05709">
    <property type="entry name" value="Sipho_tail"/>
    <property type="match status" value="1"/>
</dbReference>
<gene>
    <name evidence="3" type="ORF">C5695_05325</name>
</gene>
<evidence type="ECO:0000313" key="4">
    <source>
        <dbReference type="Proteomes" id="UP000264960"/>
    </source>
</evidence>
<dbReference type="EMBL" id="CP027116">
    <property type="protein sequence ID" value="AVM23278.1"/>
    <property type="molecule type" value="Genomic_DNA"/>
</dbReference>
<dbReference type="AlphaFoldDB" id="A0AAD0MKT0"/>
<dbReference type="RefSeq" id="WP_117729841.1">
    <property type="nucleotide sequence ID" value="NZ_CP027116.1"/>
</dbReference>